<comment type="caution">
    <text evidence="3">The sequence shown here is derived from an EMBL/GenBank/DDBJ whole genome shotgun (WGS) entry which is preliminary data.</text>
</comment>
<keyword evidence="4" id="KW-1185">Reference proteome</keyword>
<name>A0A8J4X6Y0_CLAMG</name>
<dbReference type="Proteomes" id="UP000727407">
    <property type="component" value="Unassembled WGS sequence"/>
</dbReference>
<evidence type="ECO:0000313" key="3">
    <source>
        <dbReference type="EMBL" id="KAF5879875.1"/>
    </source>
</evidence>
<feature type="non-terminal residue" evidence="3">
    <location>
        <position position="1"/>
    </location>
</feature>
<evidence type="ECO:0000256" key="1">
    <source>
        <dbReference type="SAM" id="MobiDB-lite"/>
    </source>
</evidence>
<evidence type="ECO:0000256" key="2">
    <source>
        <dbReference type="SAM" id="Phobius"/>
    </source>
</evidence>
<keyword evidence="3" id="KW-0396">Initiation factor</keyword>
<evidence type="ECO:0000313" key="4">
    <source>
        <dbReference type="Proteomes" id="UP000727407"/>
    </source>
</evidence>
<feature type="region of interest" description="Disordered" evidence="1">
    <location>
        <begin position="119"/>
        <end position="153"/>
    </location>
</feature>
<keyword evidence="2" id="KW-0472">Membrane</keyword>
<gene>
    <name evidence="3" type="primary">infA</name>
    <name evidence="3" type="ORF">DAT39_023623</name>
</gene>
<organism evidence="3 4">
    <name type="scientific">Clarias magur</name>
    <name type="common">Asian catfish</name>
    <name type="synonym">Macropteronotus magur</name>
    <dbReference type="NCBI Taxonomy" id="1594786"/>
    <lineage>
        <taxon>Eukaryota</taxon>
        <taxon>Metazoa</taxon>
        <taxon>Chordata</taxon>
        <taxon>Craniata</taxon>
        <taxon>Vertebrata</taxon>
        <taxon>Euteleostomi</taxon>
        <taxon>Actinopterygii</taxon>
        <taxon>Neopterygii</taxon>
        <taxon>Teleostei</taxon>
        <taxon>Ostariophysi</taxon>
        <taxon>Siluriformes</taxon>
        <taxon>Clariidae</taxon>
        <taxon>Clarias</taxon>
    </lineage>
</organism>
<dbReference type="AlphaFoldDB" id="A0A8J4X6Y0"/>
<feature type="transmembrane region" description="Helical" evidence="2">
    <location>
        <begin position="34"/>
        <end position="57"/>
    </location>
</feature>
<dbReference type="GO" id="GO:0003743">
    <property type="term" value="F:translation initiation factor activity"/>
    <property type="evidence" value="ECO:0007669"/>
    <property type="project" value="UniProtKB-KW"/>
</dbReference>
<sequence length="168" mass="18776">MISSSPQPHGGSITTVGTKPKTGRHEVLTGIFQYLYYLVPLLLVLLLLLTCVLCWTYRAQKKIKEQRREEGQDSDGVTYAAVAWKGGRKPAEKAPKERSVSHNQLDNDDVTYAAVTWKSGKTPAETAPKERSNDEEVLYDGTKGSTVDRQNDDDVLYVSMKRTTVDKQ</sequence>
<keyword evidence="2" id="KW-0812">Transmembrane</keyword>
<keyword evidence="3" id="KW-0648">Protein biosynthesis</keyword>
<reference evidence="3" key="1">
    <citation type="submission" date="2020-07" db="EMBL/GenBank/DDBJ databases">
        <title>Clarias magur genome sequencing, assembly and annotation.</title>
        <authorList>
            <person name="Kushwaha B."/>
            <person name="Kumar R."/>
            <person name="Das P."/>
            <person name="Joshi C.G."/>
            <person name="Kumar D."/>
            <person name="Nagpure N.S."/>
            <person name="Pandey M."/>
            <person name="Agarwal S."/>
            <person name="Srivastava S."/>
            <person name="Singh M."/>
            <person name="Sahoo L."/>
            <person name="Jayasankar P."/>
            <person name="Meher P.K."/>
            <person name="Koringa P.G."/>
            <person name="Iquebal M.A."/>
            <person name="Das S.P."/>
            <person name="Bit A."/>
            <person name="Patnaik S."/>
            <person name="Patel N."/>
            <person name="Shah T.M."/>
            <person name="Hinsu A."/>
            <person name="Jena J.K."/>
        </authorList>
    </citation>
    <scope>NUCLEOTIDE SEQUENCE</scope>
    <source>
        <strain evidence="3">CIFAMagur01</strain>
        <tissue evidence="3">Testis</tissue>
    </source>
</reference>
<dbReference type="EMBL" id="QNUK01002306">
    <property type="protein sequence ID" value="KAF5879875.1"/>
    <property type="molecule type" value="Genomic_DNA"/>
</dbReference>
<proteinExistence type="predicted"/>
<keyword evidence="2" id="KW-1133">Transmembrane helix</keyword>
<accession>A0A8J4X6Y0</accession>
<protein>
    <submittedName>
        <fullName evidence="3">Translation initiation factor IF-1, chloroplastic</fullName>
    </submittedName>
</protein>